<accession>A0AAU8BE70</accession>
<gene>
    <name evidence="2" type="ORF">Adastra157</name>
</gene>
<reference evidence="2" key="1">
    <citation type="submission" date="2024-05" db="EMBL/GenBank/DDBJ databases">
        <authorList>
            <person name="Herbig A.F."/>
            <person name="Pendergrass E.L."/>
        </authorList>
    </citation>
    <scope>NUCLEOTIDE SEQUENCE</scope>
</reference>
<feature type="region of interest" description="Disordered" evidence="1">
    <location>
        <begin position="1"/>
        <end position="34"/>
    </location>
</feature>
<protein>
    <submittedName>
        <fullName evidence="2">Uncharacterized protein</fullName>
    </submittedName>
</protein>
<evidence type="ECO:0000313" key="2">
    <source>
        <dbReference type="EMBL" id="XCD09702.1"/>
    </source>
</evidence>
<sequence>MQNQTHSDLEEMQRKLKRQWASKAKKKEENDPNIIKPTDSLLVLHEEELEFLEGLLYEVLESSTSKKRKKTALNILNHIQEED</sequence>
<organism evidence="2">
    <name type="scientific">Bacillus phage Adastra</name>
    <dbReference type="NCBI Taxonomy" id="3143958"/>
    <lineage>
        <taxon>Viruses</taxon>
        <taxon>Duplodnaviria</taxon>
        <taxon>Heunggongvirae</taxon>
        <taxon>Uroviricota</taxon>
        <taxon>Caudoviricetes</taxon>
        <taxon>Herelleviridae</taxon>
        <taxon>Spounavirinae</taxon>
        <taxon>Okubovirus</taxon>
    </lineage>
</organism>
<name>A0AAU8BE70_9CAUD</name>
<dbReference type="EMBL" id="PP819608">
    <property type="protein sequence ID" value="XCD09702.1"/>
    <property type="molecule type" value="Genomic_DNA"/>
</dbReference>
<evidence type="ECO:0000256" key="1">
    <source>
        <dbReference type="SAM" id="MobiDB-lite"/>
    </source>
</evidence>
<proteinExistence type="predicted"/>
<feature type="compositionally biased region" description="Basic residues" evidence="1">
    <location>
        <begin position="15"/>
        <end position="25"/>
    </location>
</feature>